<gene>
    <name evidence="1" type="ORF">NM688_g2723</name>
</gene>
<evidence type="ECO:0000313" key="2">
    <source>
        <dbReference type="Proteomes" id="UP001148662"/>
    </source>
</evidence>
<proteinExistence type="predicted"/>
<reference evidence="1" key="1">
    <citation type="submission" date="2022-07" db="EMBL/GenBank/DDBJ databases">
        <title>Genome Sequence of Phlebia brevispora.</title>
        <authorList>
            <person name="Buettner E."/>
        </authorList>
    </citation>
    <scope>NUCLEOTIDE SEQUENCE</scope>
    <source>
        <strain evidence="1">MPL23</strain>
    </source>
</reference>
<evidence type="ECO:0000313" key="1">
    <source>
        <dbReference type="EMBL" id="KAJ3555173.1"/>
    </source>
</evidence>
<organism evidence="1 2">
    <name type="scientific">Phlebia brevispora</name>
    <dbReference type="NCBI Taxonomy" id="194682"/>
    <lineage>
        <taxon>Eukaryota</taxon>
        <taxon>Fungi</taxon>
        <taxon>Dikarya</taxon>
        <taxon>Basidiomycota</taxon>
        <taxon>Agaricomycotina</taxon>
        <taxon>Agaricomycetes</taxon>
        <taxon>Polyporales</taxon>
        <taxon>Meruliaceae</taxon>
        <taxon>Phlebia</taxon>
    </lineage>
</organism>
<dbReference type="EMBL" id="JANHOG010000358">
    <property type="protein sequence ID" value="KAJ3555173.1"/>
    <property type="molecule type" value="Genomic_DNA"/>
</dbReference>
<sequence>MIPAAQHRKVLEALSIGSFAFTILLLYVSSALPLFDSSPDVLLPHTTFTSPIVFFARPLLRWDVFHFMHIAQEGYVYEYEWAFFPGAALVMKGTVRTLQAVKFLIPGTSDVNLANALVAGALASTLCGTTTTLYDLTLHYFGSPSMAFLTCLLSLLPSSPATLRFSVCNEPFFTYLSYRGILYCARSQWIYATLCFTLAALFRSNGIMLCIYILWGLLGESILTRRTFQLQHVLEAVTLTLTIMTPFLSHQYTAYVSFCLGTADDKPEWCSMTPPSIYAYVQDHYWNVGFMRYWTPSQLPNILLGVPPLLTIMSFSILNIRKHLLPRLFELFGLQTAVFVTSSHTETEKGLTRLSLAPHAVHALALSFLLLFAAHTQIALRLVASLPFTYWAAAHLLIEYPHAGKWWVTWSVVWVLRQLTRPELINLLDMETDKKVVGTNAFLMPTVYDEAITGGRRANDSLQQQPRDVLLGGLPRVQEEMPSNASCNTTEPSEIGGPATPGPPSLQGHPLTSSANPVRTATVFAPHATAVGTVQKPRLLGQRFAGSVQSTSSAPLSPDRSVEITTKASGNTKMLSVPRIVTSDAANISPPSFTPFPSLSVAGSHHSTAQLEQENTEIPPHHNGKHGDDSVADLPKMTSEGYVPNATDDPAGEEEVASILPEKFAPNDVGTQDAKPTISFSQVGSITLPATECPDVAANGTLPKPPYCEEEQGIYGRETPVDDAYMDESTAADVQGSHESELLVPMAVASEVEPNEANVAECVQLALSQGDRLPATAADALELPAPAISHAIASSSPQHSQDIPVSNQSLDSMHEDGRIGKDASPVDTFGTNTSDSSTTTEINLELSTALVIAEVQIQDQVLDQPEMRVSETPLPLETGDITLDRIAEFNAEENGRTVTSAPFNFISSFSDAIASLPSSPPRTKDKGSSESVSAQRMTPVVHIVDDSSGASGLAAISTSTTGTEPVLLSANMNDSCSSSSDALVVALSTGGLNDNLLRAETGFDLLPCDTQLVQNSTARDFDVLMGTEDLDQSPVDVPCAAEESQTINIKSTANDTKAGRVDEAMNTSEELAAKPLTADILVASPSEPVATDELAIVHTTAVENRQSRDNTYATANTLCSPAFQPLHFYNESANSILDLAVPDGSCRLSSPGLDDTPDSNSARTDQSTAMGIQFSELAPSPADPIRGPNVLIGEGALNRPPVHLSLPYALSAGKSQTIDVESTLADARDGAVHEGSYQIIENQEPSVTVAPLLEPNTADELSLFQTIEVDSQYSTIERYHSADALLSSAPEQTLDVSEADPSIDVALVVHNVRAGGVPPGIPFHGTPSLSLMQTELSQALISQTASSPADSLLLSGISALPVEDFGLRPHLDYPGVLNDFSVTAITIPTTAQVSETTETSAAELPGSRDELVDEFAPLDTRMAPLTGETQTLSDQKKHSITLEKDQQDAKIEPVAGETGTGTQDLTQPATFLDSSTPVNPPDGTASEPTSPDTCCAPSVGGIQMLLDDQQLSPSLEEVIQDIGMKSNPAHTETTMLYVSQPANLLELSDVMEAFEGTPSGTAEDSVSVTGEPNDNDVVYGLNSAQFKERWTADDSTAFPHDSLECNTQANSLPSSRPGSQASKAGEFCLAGRAPSLADDHVVEERRNVTSDAANVLSQTAQNVEIVCDPFDDDDPVLHSSPLSSQPRFSSPDRVFSSPPPGDFSSPPSSPPLMSLVDEKDMEMKIELAPLDDSPPTVLGKRPRSPTFPPQDHSDEREDHGNFERVVGPSLLWHSRSEDLAVEQENRSPSPNLPPRPMRPTAASLKSQFKKLSKPFRSPLVKAEDILAGKEGIYASAHMYPSKLRCTEALALKIEDGERVEETSVAKETDDGNAKIPPPSKPYSARVAKQFKSPLAAPSSQSQAGGSLDAASKSIFSSVKPTPTIQVLQAKVQKLKQAIKIKGEQERGDEQKLETLVSKWRSVGRDVAWLVWDTVKDLDPGEGLRATPAKGWDDDDNGVYDSKGKAQGKKHTGFDGGWGFQGDWGYDDEKKPGLGGFDKSWGWDDQAKATECQAEEGRDDMEIDRDKEQSSQPHSLGTMLRHLGIDPETFGVGRR</sequence>
<dbReference type="Proteomes" id="UP001148662">
    <property type="component" value="Unassembled WGS sequence"/>
</dbReference>
<protein>
    <submittedName>
        <fullName evidence="1">Uncharacterized protein</fullName>
    </submittedName>
</protein>
<keyword evidence="2" id="KW-1185">Reference proteome</keyword>
<accession>A0ACC1T801</accession>
<comment type="caution">
    <text evidence="1">The sequence shown here is derived from an EMBL/GenBank/DDBJ whole genome shotgun (WGS) entry which is preliminary data.</text>
</comment>
<name>A0ACC1T801_9APHY</name>